<gene>
    <name evidence="2" type="ORF">Thini_3116</name>
</gene>
<dbReference type="AlphaFoldDB" id="A0A656HK41"/>
<keyword evidence="3" id="KW-1185">Reference proteome</keyword>
<sequence precursor="true">MTTCKTLLPLTMASLLSACGGGQGSNLDNPVQSSLNNTYAVTSSSSSSSSNSANIYVLNAEGFWQGNAINTSRTISSLILDSTYYWILYSSAGNPNQIGGVIVGNTLSRDGTFNSNNSNDFNFEIGASFPVSWVGSYVNRSNLQGTLTYETPGSIVNLTASYDNNYSQPVKLAQLQGSYSGTSATLLRGRQSTTLTIYATGQVSGSREDGCTFTGNVSPRPRGNAYGININYSGNCIESNASAHLNYSNGSAYFDPNTRQLYSVTLNGTAQDVLAFVGRKL</sequence>
<evidence type="ECO:0000313" key="3">
    <source>
        <dbReference type="Proteomes" id="UP000005317"/>
    </source>
</evidence>
<feature type="chain" id="PRO_5024847929" description="Lipoprotein" evidence="1">
    <location>
        <begin position="21"/>
        <end position="281"/>
    </location>
</feature>
<evidence type="ECO:0008006" key="4">
    <source>
        <dbReference type="Google" id="ProtNLM"/>
    </source>
</evidence>
<evidence type="ECO:0000256" key="1">
    <source>
        <dbReference type="SAM" id="SignalP"/>
    </source>
</evidence>
<organism evidence="2 3">
    <name type="scientific">Thiothrix nivea (strain ATCC 35100 / DSM 5205 / JP2)</name>
    <dbReference type="NCBI Taxonomy" id="870187"/>
    <lineage>
        <taxon>Bacteria</taxon>
        <taxon>Pseudomonadati</taxon>
        <taxon>Pseudomonadota</taxon>
        <taxon>Gammaproteobacteria</taxon>
        <taxon>Thiotrichales</taxon>
        <taxon>Thiotrichaceae</taxon>
        <taxon>Thiothrix</taxon>
    </lineage>
</organism>
<keyword evidence="1" id="KW-0732">Signal</keyword>
<accession>A0A656HK41</accession>
<feature type="signal peptide" evidence="1">
    <location>
        <begin position="1"/>
        <end position="20"/>
    </location>
</feature>
<proteinExistence type="predicted"/>
<dbReference type="EMBL" id="JH651384">
    <property type="protein sequence ID" value="EIJ35639.1"/>
    <property type="molecule type" value="Genomic_DNA"/>
</dbReference>
<reference evidence="3" key="1">
    <citation type="journal article" date="2011" name="Stand. Genomic Sci.">
        <title>Genome sequence of the filamentous, gliding Thiothrix nivea neotype strain (JP2(T)).</title>
        <authorList>
            <person name="Lapidus A."/>
            <person name="Nolan M."/>
            <person name="Lucas S."/>
            <person name="Glavina Del Rio T."/>
            <person name="Tice H."/>
            <person name="Cheng J.F."/>
            <person name="Tapia R."/>
            <person name="Han C."/>
            <person name="Goodwin L."/>
            <person name="Pitluck S."/>
            <person name="Liolios K."/>
            <person name="Pagani I."/>
            <person name="Ivanova N."/>
            <person name="Huntemann M."/>
            <person name="Mavromatis K."/>
            <person name="Mikhailova N."/>
            <person name="Pati A."/>
            <person name="Chen A."/>
            <person name="Palaniappan K."/>
            <person name="Land M."/>
            <person name="Brambilla E.M."/>
            <person name="Rohde M."/>
            <person name="Abt B."/>
            <person name="Verbarg S."/>
            <person name="Goker M."/>
            <person name="Bristow J."/>
            <person name="Eisen J.A."/>
            <person name="Markowitz V."/>
            <person name="Hugenholtz P."/>
            <person name="Kyrpides N.C."/>
            <person name="Klenk H.P."/>
            <person name="Woyke T."/>
        </authorList>
    </citation>
    <scope>NUCLEOTIDE SEQUENCE [LARGE SCALE GENOMIC DNA]</scope>
    <source>
        <strain evidence="3">ATCC 35100 / DSM 5205 / JP2</strain>
    </source>
</reference>
<evidence type="ECO:0000313" key="2">
    <source>
        <dbReference type="EMBL" id="EIJ35639.1"/>
    </source>
</evidence>
<name>A0A656HK41_THINJ</name>
<dbReference type="Proteomes" id="UP000005317">
    <property type="component" value="Unassembled WGS sequence"/>
</dbReference>
<protein>
    <recommendedName>
        <fullName evidence="4">Lipoprotein</fullName>
    </recommendedName>
</protein>
<dbReference type="PROSITE" id="PS51257">
    <property type="entry name" value="PROKAR_LIPOPROTEIN"/>
    <property type="match status" value="1"/>
</dbReference>